<dbReference type="Proteomes" id="UP001501321">
    <property type="component" value="Unassembled WGS sequence"/>
</dbReference>
<sequence>MDIQFSIWLATKTRWAHLTKTIPMAVVPRVGEFMKFDNAEVGDYFAWKVTQVTYLESGAIEVWTELLDNVEECGYSFENEEEFDEYLKSYAAEGWLCPHGVGQNNHYKGAHHGPSGA</sequence>
<name>A0ABP8Q4H9_9GAMM</name>
<proteinExistence type="predicted"/>
<evidence type="ECO:0000313" key="1">
    <source>
        <dbReference type="EMBL" id="GAA4496114.1"/>
    </source>
</evidence>
<gene>
    <name evidence="1" type="ORF">GCM10023095_10590</name>
</gene>
<keyword evidence="2" id="KW-1185">Reference proteome</keyword>
<dbReference type="EMBL" id="BAABFC010000007">
    <property type="protein sequence ID" value="GAA4496114.1"/>
    <property type="molecule type" value="Genomic_DNA"/>
</dbReference>
<reference evidence="2" key="1">
    <citation type="journal article" date="2019" name="Int. J. Syst. Evol. Microbiol.">
        <title>The Global Catalogue of Microorganisms (GCM) 10K type strain sequencing project: providing services to taxonomists for standard genome sequencing and annotation.</title>
        <authorList>
            <consortium name="The Broad Institute Genomics Platform"/>
            <consortium name="The Broad Institute Genome Sequencing Center for Infectious Disease"/>
            <person name="Wu L."/>
            <person name="Ma J."/>
        </authorList>
    </citation>
    <scope>NUCLEOTIDE SEQUENCE [LARGE SCALE GENOMIC DNA]</scope>
    <source>
        <strain evidence="2">JCM 32226</strain>
    </source>
</reference>
<protein>
    <submittedName>
        <fullName evidence="1">Uncharacterized protein</fullName>
    </submittedName>
</protein>
<comment type="caution">
    <text evidence="1">The sequence shown here is derived from an EMBL/GenBank/DDBJ whole genome shotgun (WGS) entry which is preliminary data.</text>
</comment>
<evidence type="ECO:0000313" key="2">
    <source>
        <dbReference type="Proteomes" id="UP001501321"/>
    </source>
</evidence>
<accession>A0ABP8Q4H9</accession>
<organism evidence="1 2">
    <name type="scientific">Pseudaeromonas paramecii</name>
    <dbReference type="NCBI Taxonomy" id="2138166"/>
    <lineage>
        <taxon>Bacteria</taxon>
        <taxon>Pseudomonadati</taxon>
        <taxon>Pseudomonadota</taxon>
        <taxon>Gammaproteobacteria</taxon>
        <taxon>Aeromonadales</taxon>
        <taxon>Aeromonadaceae</taxon>
        <taxon>Pseudaeromonas</taxon>
    </lineage>
</organism>
<dbReference type="RefSeq" id="WP_345010785.1">
    <property type="nucleotide sequence ID" value="NZ_BAABFC010000007.1"/>
</dbReference>